<dbReference type="Pfam" id="PF13962">
    <property type="entry name" value="PGG"/>
    <property type="match status" value="1"/>
</dbReference>
<keyword evidence="3 9" id="KW-0812">Transmembrane</keyword>
<dbReference type="InterPro" id="IPR026961">
    <property type="entry name" value="PGG_dom"/>
</dbReference>
<dbReference type="Pfam" id="PF12796">
    <property type="entry name" value="Ank_2"/>
    <property type="match status" value="2"/>
</dbReference>
<dbReference type="SUPFAM" id="SSF48403">
    <property type="entry name" value="Ankyrin repeat"/>
    <property type="match status" value="1"/>
</dbReference>
<keyword evidence="12" id="KW-1185">Reference proteome</keyword>
<evidence type="ECO:0000256" key="5">
    <source>
        <dbReference type="ARBA" id="ARBA00022989"/>
    </source>
</evidence>
<evidence type="ECO:0000256" key="2">
    <source>
        <dbReference type="ARBA" id="ARBA00004413"/>
    </source>
</evidence>
<dbReference type="PANTHER" id="PTHR24186">
    <property type="entry name" value="PROTEIN PHOSPHATASE 1 REGULATORY SUBUNIT"/>
    <property type="match status" value="1"/>
</dbReference>
<dbReference type="SMART" id="SM00248">
    <property type="entry name" value="ANK"/>
    <property type="match status" value="8"/>
</dbReference>
<keyword evidence="6 8" id="KW-0040">ANK repeat</keyword>
<dbReference type="PROSITE" id="PS50088">
    <property type="entry name" value="ANK_REPEAT"/>
    <property type="match status" value="3"/>
</dbReference>
<evidence type="ECO:0000256" key="6">
    <source>
        <dbReference type="ARBA" id="ARBA00023043"/>
    </source>
</evidence>
<feature type="repeat" description="ANK" evidence="8">
    <location>
        <begin position="35"/>
        <end position="67"/>
    </location>
</feature>
<dbReference type="PANTHER" id="PTHR24186:SF36">
    <property type="entry name" value="SERINE_THREONINE-PROTEIN PHOSPHATASE 6 REGULATORY ANKYRIN REPEAT SUBUNIT A-LIKE"/>
    <property type="match status" value="1"/>
</dbReference>
<reference evidence="11" key="1">
    <citation type="journal article" date="2012" name="Nat. Biotechnol.">
        <title>Draft genome sequence of pigeonpea (Cajanus cajan), an orphan legume crop of resource-poor farmers.</title>
        <authorList>
            <person name="Varshney R.K."/>
            <person name="Chen W."/>
            <person name="Li Y."/>
            <person name="Bharti A.K."/>
            <person name="Saxena R.K."/>
            <person name="Schlueter J.A."/>
            <person name="Donoghue M.T."/>
            <person name="Azam S."/>
            <person name="Fan G."/>
            <person name="Whaley A.M."/>
            <person name="Farmer A.D."/>
            <person name="Sheridan J."/>
            <person name="Iwata A."/>
            <person name="Tuteja R."/>
            <person name="Penmetsa R.V."/>
            <person name="Wu W."/>
            <person name="Upadhyaya H.D."/>
            <person name="Yang S.P."/>
            <person name="Shah T."/>
            <person name="Saxena K.B."/>
            <person name="Michael T."/>
            <person name="McCombie W.R."/>
            <person name="Yang B."/>
            <person name="Zhang G."/>
            <person name="Yang H."/>
            <person name="Wang J."/>
            <person name="Spillane C."/>
            <person name="Cook D.R."/>
            <person name="May G.D."/>
            <person name="Xu X."/>
            <person name="Jackson S.A."/>
        </authorList>
    </citation>
    <scope>NUCLEOTIDE SEQUENCE [LARGE SCALE GENOMIC DNA]</scope>
</reference>
<dbReference type="Gramene" id="C.cajan_27649.t">
    <property type="protein sequence ID" value="C.cajan_27649.t"/>
    <property type="gene ID" value="C.cajan_27649"/>
</dbReference>
<dbReference type="InterPro" id="IPR002110">
    <property type="entry name" value="Ankyrin_rpt"/>
</dbReference>
<protein>
    <submittedName>
        <fullName evidence="11">Ankyrin repeat-containing protein At3g12360 family</fullName>
    </submittedName>
</protein>
<evidence type="ECO:0000259" key="10">
    <source>
        <dbReference type="Pfam" id="PF13962"/>
    </source>
</evidence>
<evidence type="ECO:0000256" key="4">
    <source>
        <dbReference type="ARBA" id="ARBA00022737"/>
    </source>
</evidence>
<dbReference type="InterPro" id="IPR036770">
    <property type="entry name" value="Ankyrin_rpt-contain_sf"/>
</dbReference>
<evidence type="ECO:0000256" key="8">
    <source>
        <dbReference type="PROSITE-ProRule" id="PRU00023"/>
    </source>
</evidence>
<feature type="transmembrane region" description="Helical" evidence="9">
    <location>
        <begin position="464"/>
        <end position="484"/>
    </location>
</feature>
<feature type="domain" description="PGG" evidence="10">
    <location>
        <begin position="356"/>
        <end position="464"/>
    </location>
</feature>
<keyword evidence="4" id="KW-0677">Repeat</keyword>
<evidence type="ECO:0000313" key="12">
    <source>
        <dbReference type="Proteomes" id="UP000075243"/>
    </source>
</evidence>
<feature type="repeat" description="ANK" evidence="8">
    <location>
        <begin position="171"/>
        <end position="203"/>
    </location>
</feature>
<keyword evidence="7 9" id="KW-0472">Membrane</keyword>
<organism evidence="11 12">
    <name type="scientific">Cajanus cajan</name>
    <name type="common">Pigeon pea</name>
    <name type="synonym">Cajanus indicus</name>
    <dbReference type="NCBI Taxonomy" id="3821"/>
    <lineage>
        <taxon>Eukaryota</taxon>
        <taxon>Viridiplantae</taxon>
        <taxon>Streptophyta</taxon>
        <taxon>Embryophyta</taxon>
        <taxon>Tracheophyta</taxon>
        <taxon>Spermatophyta</taxon>
        <taxon>Magnoliopsida</taxon>
        <taxon>eudicotyledons</taxon>
        <taxon>Gunneridae</taxon>
        <taxon>Pentapetalae</taxon>
        <taxon>rosids</taxon>
        <taxon>fabids</taxon>
        <taxon>Fabales</taxon>
        <taxon>Fabaceae</taxon>
        <taxon>Papilionoideae</taxon>
        <taxon>50 kb inversion clade</taxon>
        <taxon>NPAAA clade</taxon>
        <taxon>indigoferoid/millettioid clade</taxon>
        <taxon>Phaseoleae</taxon>
        <taxon>Cajanus</taxon>
    </lineage>
</organism>
<evidence type="ECO:0000256" key="3">
    <source>
        <dbReference type="ARBA" id="ARBA00022692"/>
    </source>
</evidence>
<dbReference type="OMA" id="SKCPDCC"/>
<dbReference type="PROSITE" id="PS50297">
    <property type="entry name" value="ANK_REP_REGION"/>
    <property type="match status" value="3"/>
</dbReference>
<evidence type="ECO:0000256" key="7">
    <source>
        <dbReference type="ARBA" id="ARBA00023136"/>
    </source>
</evidence>
<feature type="transmembrane region" description="Helical" evidence="9">
    <location>
        <begin position="405"/>
        <end position="426"/>
    </location>
</feature>
<dbReference type="STRING" id="3821.A0A151RZE9"/>
<comment type="subcellular location">
    <subcellularLocation>
        <location evidence="2">Cell membrane</location>
        <topology evidence="2">Peripheral membrane protein</topology>
        <orientation evidence="2">Cytoplasmic side</orientation>
    </subcellularLocation>
    <subcellularLocation>
        <location evidence="1">Membrane</location>
        <topology evidence="1">Multi-pass membrane protein</topology>
    </subcellularLocation>
</comment>
<feature type="repeat" description="ANK" evidence="8">
    <location>
        <begin position="68"/>
        <end position="100"/>
    </location>
</feature>
<dbReference type="AlphaFoldDB" id="A0A151RZE9"/>
<dbReference type="Proteomes" id="UP000075243">
    <property type="component" value="Unassembled WGS sequence"/>
</dbReference>
<keyword evidence="5 9" id="KW-1133">Transmembrane helix</keyword>
<proteinExistence type="predicted"/>
<dbReference type="EMBL" id="KQ483513">
    <property type="protein sequence ID" value="KYP47945.1"/>
    <property type="molecule type" value="Genomic_DNA"/>
</dbReference>
<dbReference type="GO" id="GO:0005886">
    <property type="term" value="C:plasma membrane"/>
    <property type="evidence" value="ECO:0007669"/>
    <property type="project" value="UniProtKB-SubCell"/>
</dbReference>
<evidence type="ECO:0000256" key="9">
    <source>
        <dbReference type="SAM" id="Phobius"/>
    </source>
</evidence>
<evidence type="ECO:0000256" key="1">
    <source>
        <dbReference type="ARBA" id="ARBA00004141"/>
    </source>
</evidence>
<feature type="transmembrane region" description="Helical" evidence="9">
    <location>
        <begin position="363"/>
        <end position="385"/>
    </location>
</feature>
<gene>
    <name evidence="11" type="ORF">KK1_030432</name>
</gene>
<name>A0A151RZE9_CAJCA</name>
<accession>A0A151RZE9</accession>
<dbReference type="Gene3D" id="1.25.40.20">
    <property type="entry name" value="Ankyrin repeat-containing domain"/>
    <property type="match status" value="1"/>
</dbReference>
<feature type="transmembrane region" description="Helical" evidence="9">
    <location>
        <begin position="438"/>
        <end position="458"/>
    </location>
</feature>
<sequence length="520" mass="57739">MLCLPHPTPETPVSEEFVNQILDKCGDLVLLPNAKGETLLHIAAKYGHSNIAKVLVEHKKFIRATNNEKDTALHEAVRHGHIEVVKTLLEKDPEYSYYANNANETPLYLASERQQQQVVNEILNKVTSPAYDGPKNQTALHAAVINQDTGMVMDLLKNEHVRVAVKHADKDGWIPLHYAAKRGNEELTELLLKEDENSAYIQDNKGRTALHIAAYYGVSSHNVEMIIKHYPDCSEIVDKEGRNALHHAVNGRTQDIMGKIMSNLSLSNLYNERDNDGNTPLHCLAAYPHLSWDFSRLKYHGRVDKLALNKNDQTPLDVVFDNLKPSLESIWPQWFEAKGEKRLNIKLENEEAVYSKEAKESHLLVATLIATVSFAAGITLPGGTIQEGDHKGTPILGQRASFKAFIISNALAMVFAISAASIHLSIPLTKSKFKDHFLTQYAHAFTLVALLAMIVAFATGTYVVLGPSPLCIAIITIALSYFCSSRVIGETFIKLGGVKTRVDPNNFSKDNVRIKEALEA</sequence>
<evidence type="ECO:0000313" key="11">
    <source>
        <dbReference type="EMBL" id="KYP47945.1"/>
    </source>
</evidence>